<evidence type="ECO:0000259" key="4">
    <source>
        <dbReference type="PROSITE" id="PS50196"/>
    </source>
</evidence>
<dbReference type="CDD" id="cd13180">
    <property type="entry name" value="RanBD_RanBP3"/>
    <property type="match status" value="1"/>
</dbReference>
<dbReference type="GO" id="GO:0006611">
    <property type="term" value="P:protein export from nucleus"/>
    <property type="evidence" value="ECO:0007669"/>
    <property type="project" value="TreeGrafter"/>
</dbReference>
<feature type="region of interest" description="Disordered" evidence="3">
    <location>
        <begin position="1"/>
        <end position="270"/>
    </location>
</feature>
<feature type="compositionally biased region" description="Polar residues" evidence="3">
    <location>
        <begin position="566"/>
        <end position="591"/>
    </location>
</feature>
<dbReference type="PANTHER" id="PTHR23138:SF142">
    <property type="entry name" value="RAN-BINDING PROTEIN 3B-RELATED"/>
    <property type="match status" value="1"/>
</dbReference>
<proteinExistence type="predicted"/>
<dbReference type="InterPro" id="IPR045255">
    <property type="entry name" value="RanBP1-like"/>
</dbReference>
<feature type="compositionally biased region" description="Polar residues" evidence="3">
    <location>
        <begin position="108"/>
        <end position="117"/>
    </location>
</feature>
<organism evidence="5 6">
    <name type="scientific">Littorina saxatilis</name>
    <dbReference type="NCBI Taxonomy" id="31220"/>
    <lineage>
        <taxon>Eukaryota</taxon>
        <taxon>Metazoa</taxon>
        <taxon>Spiralia</taxon>
        <taxon>Lophotrochozoa</taxon>
        <taxon>Mollusca</taxon>
        <taxon>Gastropoda</taxon>
        <taxon>Caenogastropoda</taxon>
        <taxon>Littorinimorpha</taxon>
        <taxon>Littorinoidea</taxon>
        <taxon>Littorinidae</taxon>
        <taxon>Littorina</taxon>
    </lineage>
</organism>
<evidence type="ECO:0000313" key="6">
    <source>
        <dbReference type="Proteomes" id="UP001374579"/>
    </source>
</evidence>
<evidence type="ECO:0000256" key="1">
    <source>
        <dbReference type="ARBA" id="ARBA00004123"/>
    </source>
</evidence>
<feature type="compositionally biased region" description="Polar residues" evidence="3">
    <location>
        <begin position="1"/>
        <end position="10"/>
    </location>
</feature>
<feature type="region of interest" description="Disordered" evidence="3">
    <location>
        <begin position="340"/>
        <end position="369"/>
    </location>
</feature>
<accession>A0AAN9B7P3</accession>
<name>A0AAN9B7P3_9CAEN</name>
<dbReference type="Pfam" id="PF00638">
    <property type="entry name" value="Ran_BP1"/>
    <property type="match status" value="1"/>
</dbReference>
<feature type="compositionally biased region" description="Polar residues" evidence="3">
    <location>
        <begin position="43"/>
        <end position="64"/>
    </location>
</feature>
<evidence type="ECO:0000256" key="3">
    <source>
        <dbReference type="SAM" id="MobiDB-lite"/>
    </source>
</evidence>
<sequence length="591" mass="62633">MADTADSSRTAEADTNPEQAKDEAKTPVVSSTKEAEQGDKNEVSQSQPASSTTDAMSPHKNGSSPLVHPPKLGGFISSGGAVFGGASGISQPTFSNPFLPRMPLKTDVVSTASADTQSRSDRIIAPSRLNPLGAKSSDSECDSGDDKLQASKKSILAPSKINFGGKDLSASKFQMRPSALRPTDGSPFGASRSTVVSSSILRPAKLPDPRTSADVKEPTKESSQKDSTKVSSSAASQAEAGEVTSSTERDAESAPPAGASGGTENFAAELSKNNQLKEAVTTSVSSSSGFVFGQNISQRVTGVAEGEASVGATEEASSTSQPLVFGENLGGRAALTNGASAALPDNGYEENGDNEAQAAAPAARGGQTLEESAREYQAKHDNKVELDEVEVITGEEDESNVLQANGKLFVFDCDTQTWTERGRGTIRLNDMSPQNSNSNTFQSRLVMRTQGCLRVILNTKIWPGMNVERASTKAIRITATDVDQAVRVFLIMTNPKDLENLLRAIDWRIQQLKIHDDWEKVPDPLRHGEKRKADVEAESPPPTAPFKHKKMEAGVLGNLRKEESDSSVQDPETEASCESQASSLTVKSESD</sequence>
<dbReference type="GO" id="GO:0005634">
    <property type="term" value="C:nucleus"/>
    <property type="evidence" value="ECO:0007669"/>
    <property type="project" value="UniProtKB-SubCell"/>
</dbReference>
<feature type="compositionally biased region" description="Basic and acidic residues" evidence="3">
    <location>
        <begin position="33"/>
        <end position="42"/>
    </location>
</feature>
<feature type="domain" description="RanBD1" evidence="4">
    <location>
        <begin position="387"/>
        <end position="468"/>
    </location>
</feature>
<feature type="region of interest" description="Disordered" evidence="3">
    <location>
        <begin position="521"/>
        <end position="591"/>
    </location>
</feature>
<feature type="compositionally biased region" description="Polar residues" evidence="3">
    <location>
        <begin position="191"/>
        <end position="200"/>
    </location>
</feature>
<keyword evidence="6" id="KW-1185">Reference proteome</keyword>
<comment type="subcellular location">
    <subcellularLocation>
        <location evidence="1">Nucleus</location>
    </subcellularLocation>
</comment>
<evidence type="ECO:0000256" key="2">
    <source>
        <dbReference type="ARBA" id="ARBA00023242"/>
    </source>
</evidence>
<feature type="compositionally biased region" description="Basic and acidic residues" evidence="3">
    <location>
        <begin position="205"/>
        <end position="228"/>
    </location>
</feature>
<dbReference type="SMART" id="SM00160">
    <property type="entry name" value="RanBD"/>
    <property type="match status" value="1"/>
</dbReference>
<reference evidence="5 6" key="1">
    <citation type="submission" date="2024-02" db="EMBL/GenBank/DDBJ databases">
        <title>Chromosome-scale genome assembly of the rough periwinkle Littorina saxatilis.</title>
        <authorList>
            <person name="De Jode A."/>
            <person name="Faria R."/>
            <person name="Formenti G."/>
            <person name="Sims Y."/>
            <person name="Smith T.P."/>
            <person name="Tracey A."/>
            <person name="Wood J.M.D."/>
            <person name="Zagrodzka Z.B."/>
            <person name="Johannesson K."/>
            <person name="Butlin R.K."/>
            <person name="Leder E.H."/>
        </authorList>
    </citation>
    <scope>NUCLEOTIDE SEQUENCE [LARGE SCALE GENOMIC DNA]</scope>
    <source>
        <strain evidence="5">Snail1</strain>
        <tissue evidence="5">Muscle</tissue>
    </source>
</reference>
<dbReference type="AlphaFoldDB" id="A0AAN9B7P3"/>
<dbReference type="Proteomes" id="UP001374579">
    <property type="component" value="Unassembled WGS sequence"/>
</dbReference>
<feature type="compositionally biased region" description="Low complexity" evidence="3">
    <location>
        <begin position="229"/>
        <end position="240"/>
    </location>
</feature>
<gene>
    <name evidence="5" type="ORF">V1264_023651</name>
</gene>
<protein>
    <recommendedName>
        <fullName evidence="4">RanBD1 domain-containing protein</fullName>
    </recommendedName>
</protein>
<dbReference type="SUPFAM" id="SSF50729">
    <property type="entry name" value="PH domain-like"/>
    <property type="match status" value="1"/>
</dbReference>
<evidence type="ECO:0000313" key="5">
    <source>
        <dbReference type="EMBL" id="KAK7100763.1"/>
    </source>
</evidence>
<dbReference type="EMBL" id="JBAMIC010000011">
    <property type="protein sequence ID" value="KAK7100763.1"/>
    <property type="molecule type" value="Genomic_DNA"/>
</dbReference>
<dbReference type="PANTHER" id="PTHR23138">
    <property type="entry name" value="RAN BINDING PROTEIN"/>
    <property type="match status" value="1"/>
</dbReference>
<feature type="compositionally biased region" description="Basic and acidic residues" evidence="3">
    <location>
        <begin position="521"/>
        <end position="535"/>
    </location>
</feature>
<dbReference type="InterPro" id="IPR000156">
    <property type="entry name" value="Ran_bind_dom"/>
</dbReference>
<dbReference type="PROSITE" id="PS50196">
    <property type="entry name" value="RANBD1"/>
    <property type="match status" value="1"/>
</dbReference>
<dbReference type="InterPro" id="IPR011993">
    <property type="entry name" value="PH-like_dom_sf"/>
</dbReference>
<keyword evidence="2" id="KW-0539">Nucleus</keyword>
<dbReference type="Gene3D" id="2.30.29.30">
    <property type="entry name" value="Pleckstrin-homology domain (PH domain)/Phosphotyrosine-binding domain (PTB)"/>
    <property type="match status" value="1"/>
</dbReference>
<comment type="caution">
    <text evidence="5">The sequence shown here is derived from an EMBL/GenBank/DDBJ whole genome shotgun (WGS) entry which is preliminary data.</text>
</comment>